<evidence type="ECO:0000313" key="2">
    <source>
        <dbReference type="Proteomes" id="UP001291623"/>
    </source>
</evidence>
<proteinExistence type="predicted"/>
<gene>
    <name evidence="1" type="ORF">RND71_009297</name>
</gene>
<comment type="caution">
    <text evidence="1">The sequence shown here is derived from an EMBL/GenBank/DDBJ whole genome shotgun (WGS) entry which is preliminary data.</text>
</comment>
<dbReference type="AlphaFoldDB" id="A0AAE1SHI1"/>
<organism evidence="1 2">
    <name type="scientific">Anisodus tanguticus</name>
    <dbReference type="NCBI Taxonomy" id="243964"/>
    <lineage>
        <taxon>Eukaryota</taxon>
        <taxon>Viridiplantae</taxon>
        <taxon>Streptophyta</taxon>
        <taxon>Embryophyta</taxon>
        <taxon>Tracheophyta</taxon>
        <taxon>Spermatophyta</taxon>
        <taxon>Magnoliopsida</taxon>
        <taxon>eudicotyledons</taxon>
        <taxon>Gunneridae</taxon>
        <taxon>Pentapetalae</taxon>
        <taxon>asterids</taxon>
        <taxon>lamiids</taxon>
        <taxon>Solanales</taxon>
        <taxon>Solanaceae</taxon>
        <taxon>Solanoideae</taxon>
        <taxon>Hyoscyameae</taxon>
        <taxon>Anisodus</taxon>
    </lineage>
</organism>
<reference evidence="1" key="1">
    <citation type="submission" date="2023-12" db="EMBL/GenBank/DDBJ databases">
        <title>Genome assembly of Anisodus tanguticus.</title>
        <authorList>
            <person name="Wang Y.-J."/>
        </authorList>
    </citation>
    <scope>NUCLEOTIDE SEQUENCE</scope>
    <source>
        <strain evidence="1">KB-2021</strain>
        <tissue evidence="1">Leaf</tissue>
    </source>
</reference>
<accession>A0AAE1SHI1</accession>
<protein>
    <submittedName>
        <fullName evidence="1">Uncharacterized protein</fullName>
    </submittedName>
</protein>
<evidence type="ECO:0000313" key="1">
    <source>
        <dbReference type="EMBL" id="KAK4369822.1"/>
    </source>
</evidence>
<dbReference type="Proteomes" id="UP001291623">
    <property type="component" value="Unassembled WGS sequence"/>
</dbReference>
<name>A0AAE1SHI1_9SOLA</name>
<sequence>MAMRKYPTCILAGRPVTALNSKLVSAAMAVLHSLLLCSNTANLSPQKIMVFDGESILGSENPVRVCVEISALKKRALEKQPFFYIVLCGLPLCQDVFNFCPSNRWSLIFSP</sequence>
<dbReference type="EMBL" id="JAVYJV010000005">
    <property type="protein sequence ID" value="KAK4369822.1"/>
    <property type="molecule type" value="Genomic_DNA"/>
</dbReference>
<keyword evidence="2" id="KW-1185">Reference proteome</keyword>